<keyword evidence="2" id="KW-1133">Transmembrane helix</keyword>
<feature type="region of interest" description="Disordered" evidence="1">
    <location>
        <begin position="123"/>
        <end position="144"/>
    </location>
</feature>
<dbReference type="Proteomes" id="UP001383192">
    <property type="component" value="Unassembled WGS sequence"/>
</dbReference>
<name>A0AAW0BUY0_9AGAR</name>
<accession>A0AAW0BUY0</accession>
<organism evidence="3 4">
    <name type="scientific">Paramarasmius palmivorus</name>
    <dbReference type="NCBI Taxonomy" id="297713"/>
    <lineage>
        <taxon>Eukaryota</taxon>
        <taxon>Fungi</taxon>
        <taxon>Dikarya</taxon>
        <taxon>Basidiomycota</taxon>
        <taxon>Agaricomycotina</taxon>
        <taxon>Agaricomycetes</taxon>
        <taxon>Agaricomycetidae</taxon>
        <taxon>Agaricales</taxon>
        <taxon>Marasmiineae</taxon>
        <taxon>Marasmiaceae</taxon>
        <taxon>Paramarasmius</taxon>
    </lineage>
</organism>
<evidence type="ECO:0000256" key="1">
    <source>
        <dbReference type="SAM" id="MobiDB-lite"/>
    </source>
</evidence>
<comment type="caution">
    <text evidence="3">The sequence shown here is derived from an EMBL/GenBank/DDBJ whole genome shotgun (WGS) entry which is preliminary data.</text>
</comment>
<evidence type="ECO:0000256" key="2">
    <source>
        <dbReference type="SAM" id="Phobius"/>
    </source>
</evidence>
<evidence type="ECO:0000313" key="3">
    <source>
        <dbReference type="EMBL" id="KAK7030354.1"/>
    </source>
</evidence>
<feature type="transmembrane region" description="Helical" evidence="2">
    <location>
        <begin position="92"/>
        <end position="113"/>
    </location>
</feature>
<keyword evidence="4" id="KW-1185">Reference proteome</keyword>
<protein>
    <submittedName>
        <fullName evidence="3">Uncharacterized protein</fullName>
    </submittedName>
</protein>
<evidence type="ECO:0000313" key="4">
    <source>
        <dbReference type="Proteomes" id="UP001383192"/>
    </source>
</evidence>
<dbReference type="AlphaFoldDB" id="A0AAW0BUY0"/>
<feature type="compositionally biased region" description="Polar residues" evidence="1">
    <location>
        <begin position="124"/>
        <end position="138"/>
    </location>
</feature>
<gene>
    <name evidence="3" type="ORF">VNI00_014211</name>
</gene>
<keyword evidence="2" id="KW-0472">Membrane</keyword>
<keyword evidence="2" id="KW-0812">Transmembrane</keyword>
<proteinExistence type="predicted"/>
<reference evidence="3 4" key="1">
    <citation type="submission" date="2024-01" db="EMBL/GenBank/DDBJ databases">
        <title>A draft genome for a cacao thread blight-causing isolate of Paramarasmius palmivorus.</title>
        <authorList>
            <person name="Baruah I.K."/>
            <person name="Bukari Y."/>
            <person name="Amoako-Attah I."/>
            <person name="Meinhardt L.W."/>
            <person name="Bailey B.A."/>
            <person name="Cohen S.P."/>
        </authorList>
    </citation>
    <scope>NUCLEOTIDE SEQUENCE [LARGE SCALE GENOMIC DNA]</scope>
    <source>
        <strain evidence="3 4">GH-12</strain>
    </source>
</reference>
<dbReference type="EMBL" id="JAYKXP010000077">
    <property type="protein sequence ID" value="KAK7030354.1"/>
    <property type="molecule type" value="Genomic_DNA"/>
</dbReference>
<sequence length="212" mass="23232">MEFYIREQEFIDIFSGASGGSLPINANGSRSGRGTIYFNHPGLAHVLAFDLNQNELGNATTIRVLSNTDSVGSSIPTNPRSNTTKPLNAGQIAGMLIGVITLTLLMTIGIMKLRQRHKARLQRSVEQGNITPSTQSINPYPHTIAPNIDREKKRALLDGTPTETNNRPVSQLALETDRERRVVYLEDSGWRPVPESSSASVLLLPPRYDAAL</sequence>